<evidence type="ECO:0000256" key="2">
    <source>
        <dbReference type="ARBA" id="ARBA00022803"/>
    </source>
</evidence>
<feature type="domain" description="DUF5107" evidence="3">
    <location>
        <begin position="40"/>
        <end position="331"/>
    </location>
</feature>
<keyword evidence="1" id="KW-0677">Repeat</keyword>
<dbReference type="Pfam" id="PF17128">
    <property type="entry name" value="DUF5107"/>
    <property type="match status" value="1"/>
</dbReference>
<dbReference type="SMART" id="SM00028">
    <property type="entry name" value="TPR"/>
    <property type="match status" value="6"/>
</dbReference>
<evidence type="ECO:0000313" key="4">
    <source>
        <dbReference type="EMBL" id="GAA4307799.1"/>
    </source>
</evidence>
<protein>
    <submittedName>
        <fullName evidence="4">DUF5107 domain-containing protein</fullName>
    </submittedName>
</protein>
<dbReference type="Proteomes" id="UP001501207">
    <property type="component" value="Unassembled WGS sequence"/>
</dbReference>
<sequence length="1111" mass="126346">MMEVKIWTEEVIIPTYGTGTPEKNPMFLEKRVYQGSSGVVYPHPVVEKILDEKEDRAYTAAFLENEYLKIMILPELGGRIQMAYDKIRQRHFVYYNQVIKPALVGLAGPWISGGIEFNWPQHHRPSTFEPVDFTLKENEDGSKTVWVHEAEKMFHTRGMAGFTLYPGKAFLEIKGKLHNPTPFPQTFLWWANPAVKVNDHYQSVFPPDVHAVFDHGKRAVSSFPIATGEYYKVNYAPGTDISWYKNIPVPTSYMAVRSEYDFIGGYEHDAEAGVLHVADHHVSTGKKQWTWGNGDFGQAWDRNLTDEDGPYIELMTGMFTDNQPDFSWLQPNETRTFSQYFMPYARVGLVKNATREAMLNLEQQADGSLAIKVYATALYEDARIRLSAGDALLLETTVRLSPEHIFEKVLPPVSYPYEMLQLTVTDREGRTLVSWQPAAAEGKPVPPPAVAAPDPAEVENNELLYLHGLHLEQYRHATYSPVPYYEEALRRDPGDARNNNALGLWYLRRGKFEQAAGYFQKAIDRLTLRNPNAYDGEPFYNLGWALMLQGRLKASFDAFYKAAWSGAWNDSALLSLARIAAMQGNYAEALELAGRSLEINGLGYTAHHLKVILLRSLNRQEEALESLAATLQTDPFNYGCRFEQYLLLEKGNPAEAAASLAAMKSLMDGRTETWLACARDYIQAGFYREAILLLQQYAAGYPPVYPLVYYYMSWCYLQLQDEKGAMAAAEKAAAPFAGPCFPNHIMDINVLRAVADLNKKDARGLYYLGNLWYDKRQYEEAISCWEQSAGRDASFPTVFRNLALAYHNKRNAPEQALEMLEKAFSLDTGDARVLMELDQLYKKMNRAPAERLALLERHLSLVEDRDDLYLERITLYNQLGQYGTARQLLAARKFHPWEGGEGKVVRQYLICHLELGRQALLSRDFKKALLLLQACEQYPHNLGEGKLYGTQENDIHYLQGCALEGMGALQAAKEKWQLATRGISEPVQAIFYNDPQPDKIFYQGMAWEKLGEAQCGQEIFKRFVRFAEEHMQDHIRIDYFAVSLPDLLVFDQDLDLKNRIHCLYLQGLGYQGLRAFDRSEACLREVLALDVNHQGAQVHLNALKTSNQAVG</sequence>
<name>A0ABP8FNM2_9BACT</name>
<dbReference type="InterPro" id="IPR033396">
    <property type="entry name" value="DUF5107"/>
</dbReference>
<dbReference type="InterPro" id="IPR019734">
    <property type="entry name" value="TPR_rpt"/>
</dbReference>
<reference evidence="5" key="1">
    <citation type="journal article" date="2019" name="Int. J. Syst. Evol. Microbiol.">
        <title>The Global Catalogue of Microorganisms (GCM) 10K type strain sequencing project: providing services to taxonomists for standard genome sequencing and annotation.</title>
        <authorList>
            <consortium name="The Broad Institute Genomics Platform"/>
            <consortium name="The Broad Institute Genome Sequencing Center for Infectious Disease"/>
            <person name="Wu L."/>
            <person name="Ma J."/>
        </authorList>
    </citation>
    <scope>NUCLEOTIDE SEQUENCE [LARGE SCALE GENOMIC DNA]</scope>
    <source>
        <strain evidence="5">JCM 17664</strain>
    </source>
</reference>
<dbReference type="SUPFAM" id="SSF48452">
    <property type="entry name" value="TPR-like"/>
    <property type="match status" value="1"/>
</dbReference>
<gene>
    <name evidence="4" type="ORF">GCM10023143_14740</name>
</gene>
<dbReference type="RefSeq" id="WP_344977783.1">
    <property type="nucleotide sequence ID" value="NZ_BAABFN010000002.1"/>
</dbReference>
<evidence type="ECO:0000313" key="5">
    <source>
        <dbReference type="Proteomes" id="UP001501207"/>
    </source>
</evidence>
<dbReference type="PANTHER" id="PTHR44943:SF8">
    <property type="entry name" value="TPR REPEAT-CONTAINING PROTEIN MJ0263"/>
    <property type="match status" value="1"/>
</dbReference>
<dbReference type="EMBL" id="BAABFN010000002">
    <property type="protein sequence ID" value="GAA4307799.1"/>
    <property type="molecule type" value="Genomic_DNA"/>
</dbReference>
<proteinExistence type="predicted"/>
<keyword evidence="2" id="KW-0802">TPR repeat</keyword>
<comment type="caution">
    <text evidence="4">The sequence shown here is derived from an EMBL/GenBank/DDBJ whole genome shotgun (WGS) entry which is preliminary data.</text>
</comment>
<organism evidence="4 5">
    <name type="scientific">Compostibacter hankyongensis</name>
    <dbReference type="NCBI Taxonomy" id="1007089"/>
    <lineage>
        <taxon>Bacteria</taxon>
        <taxon>Pseudomonadati</taxon>
        <taxon>Bacteroidota</taxon>
        <taxon>Chitinophagia</taxon>
        <taxon>Chitinophagales</taxon>
        <taxon>Chitinophagaceae</taxon>
        <taxon>Compostibacter</taxon>
    </lineage>
</organism>
<evidence type="ECO:0000259" key="3">
    <source>
        <dbReference type="Pfam" id="PF17128"/>
    </source>
</evidence>
<evidence type="ECO:0000256" key="1">
    <source>
        <dbReference type="ARBA" id="ARBA00022737"/>
    </source>
</evidence>
<keyword evidence="5" id="KW-1185">Reference proteome</keyword>
<dbReference type="Pfam" id="PF13432">
    <property type="entry name" value="TPR_16"/>
    <property type="match status" value="2"/>
</dbReference>
<dbReference type="InterPro" id="IPR011990">
    <property type="entry name" value="TPR-like_helical_dom_sf"/>
</dbReference>
<dbReference type="SUPFAM" id="SSF48439">
    <property type="entry name" value="Protein prenylyltransferase"/>
    <property type="match status" value="1"/>
</dbReference>
<dbReference type="Gene3D" id="1.25.40.10">
    <property type="entry name" value="Tetratricopeptide repeat domain"/>
    <property type="match status" value="2"/>
</dbReference>
<accession>A0ABP8FNM2</accession>
<dbReference type="InterPro" id="IPR051685">
    <property type="entry name" value="Ycf3/AcsC/BcsC/TPR_MFPF"/>
</dbReference>
<dbReference type="PANTHER" id="PTHR44943">
    <property type="entry name" value="CELLULOSE SYNTHASE OPERON PROTEIN C"/>
    <property type="match status" value="1"/>
</dbReference>
<dbReference type="Pfam" id="PF13374">
    <property type="entry name" value="TPR_10"/>
    <property type="match status" value="1"/>
</dbReference>